<dbReference type="SUPFAM" id="SSF102114">
    <property type="entry name" value="Radical SAM enzymes"/>
    <property type="match status" value="1"/>
</dbReference>
<evidence type="ECO:0000256" key="2">
    <source>
        <dbReference type="ARBA" id="ARBA00005494"/>
    </source>
</evidence>
<reference evidence="17" key="1">
    <citation type="submission" date="2016-05" db="EMBL/GenBank/DDBJ databases">
        <title>Microbial consortia oxidize butane by reversing methanogenesis.</title>
        <authorList>
            <person name="Laso-Perez R."/>
            <person name="Richter M."/>
            <person name="Wegener G."/>
            <person name="Musat F."/>
        </authorList>
    </citation>
    <scope>NUCLEOTIDE SEQUENCE [LARGE SCALE GENOMIC DNA]</scope>
    <source>
        <strain evidence="17">BOX2</strain>
    </source>
</reference>
<evidence type="ECO:0000256" key="10">
    <source>
        <dbReference type="ARBA" id="ARBA00023004"/>
    </source>
</evidence>
<evidence type="ECO:0000256" key="15">
    <source>
        <dbReference type="PIRSR" id="PIRSR005669-1"/>
    </source>
</evidence>
<dbReference type="PROSITE" id="PS51918">
    <property type="entry name" value="RADICAL_SAM"/>
    <property type="match status" value="1"/>
</dbReference>
<keyword evidence="9" id="KW-0694">RNA-binding</keyword>
<dbReference type="AlphaFoldDB" id="A0A1F2PAV0"/>
<dbReference type="PANTHER" id="PTHR11135">
    <property type="entry name" value="HISTONE ACETYLTRANSFERASE-RELATED"/>
    <property type="match status" value="1"/>
</dbReference>
<dbReference type="Gene3D" id="3.80.30.20">
    <property type="entry name" value="tm_1862 like domain"/>
    <property type="match status" value="1"/>
</dbReference>
<name>A0A1F2PAV0_9EURY</name>
<dbReference type="SMART" id="SM00729">
    <property type="entry name" value="Elp3"/>
    <property type="match status" value="1"/>
</dbReference>
<dbReference type="SFLD" id="SFLDG01086">
    <property type="entry name" value="elongater_protein-like"/>
    <property type="match status" value="1"/>
</dbReference>
<dbReference type="Pfam" id="PF04055">
    <property type="entry name" value="Radical_SAM"/>
    <property type="match status" value="1"/>
</dbReference>
<organism evidence="17 18">
    <name type="scientific">Candidatus Syntropharchaeum caldarium</name>
    <dbReference type="NCBI Taxonomy" id="1838285"/>
    <lineage>
        <taxon>Archaea</taxon>
        <taxon>Methanobacteriati</taxon>
        <taxon>Methanobacteriota</taxon>
        <taxon>Stenosarchaea group</taxon>
        <taxon>Methanomicrobia</taxon>
        <taxon>Methanosarcinales</taxon>
        <taxon>ANME-2 cluster</taxon>
        <taxon>Candidatus Syntropharchaeum</taxon>
    </lineage>
</organism>
<gene>
    <name evidence="17" type="ORF">SCAL_000206</name>
</gene>
<dbReference type="PANTHER" id="PTHR11135:SF7">
    <property type="entry name" value="TRNA URIDINE(34) ACETYLTRANSFERASE"/>
    <property type="match status" value="1"/>
</dbReference>
<dbReference type="InterPro" id="IPR032432">
    <property type="entry name" value="Radical_SAM_C"/>
</dbReference>
<keyword evidence="12" id="KW-0012">Acyltransferase</keyword>
<dbReference type="InterPro" id="IPR034687">
    <property type="entry name" value="ELP3-like"/>
</dbReference>
<comment type="caution">
    <text evidence="17">The sequence shown here is derived from an EMBL/GenBank/DDBJ whole genome shotgun (WGS) entry which is preliminary data.</text>
</comment>
<dbReference type="Proteomes" id="UP000186940">
    <property type="component" value="Unassembled WGS sequence"/>
</dbReference>
<evidence type="ECO:0000313" key="17">
    <source>
        <dbReference type="EMBL" id="OFV68530.1"/>
    </source>
</evidence>
<dbReference type="Pfam" id="PF16199">
    <property type="entry name" value="Radical_SAM_C"/>
    <property type="match status" value="1"/>
</dbReference>
<dbReference type="EC" id="2.3.1.311" evidence="13"/>
<evidence type="ECO:0000259" key="16">
    <source>
        <dbReference type="PROSITE" id="PS51918"/>
    </source>
</evidence>
<feature type="domain" description="Radical SAM core" evidence="16">
    <location>
        <begin position="79"/>
        <end position="360"/>
    </location>
</feature>
<keyword evidence="6" id="KW-0949">S-adenosyl-L-methionine</keyword>
<keyword evidence="8 15" id="KW-0479">Metal-binding</keyword>
<dbReference type="InterPro" id="IPR006638">
    <property type="entry name" value="Elp3/MiaA/NifB-like_rSAM"/>
</dbReference>
<dbReference type="PATRIC" id="fig|1838285.3.peg.210"/>
<comment type="cofactor">
    <cofactor evidence="15">
        <name>[4Fe-4S] cluster</name>
        <dbReference type="ChEBI" id="CHEBI:49883"/>
    </cofactor>
    <text evidence="15">Binds 1 [4Fe-4S] cluster. The cluster is coordinated with 3 cysteines and an exchangeable S-adenosyl-L-methionine.</text>
</comment>
<keyword evidence="7" id="KW-0819">tRNA processing</keyword>
<dbReference type="GO" id="GO:0000049">
    <property type="term" value="F:tRNA binding"/>
    <property type="evidence" value="ECO:0007669"/>
    <property type="project" value="UniProtKB-KW"/>
</dbReference>
<feature type="binding site" evidence="15">
    <location>
        <position position="101"/>
    </location>
    <ligand>
        <name>[4Fe-4S] cluster</name>
        <dbReference type="ChEBI" id="CHEBI:49883"/>
        <note>4Fe-4S-S-AdoMet</note>
    </ligand>
</feature>
<evidence type="ECO:0000256" key="4">
    <source>
        <dbReference type="ARBA" id="ARBA00022555"/>
    </source>
</evidence>
<keyword evidence="4" id="KW-0820">tRNA-binding</keyword>
<dbReference type="GO" id="GO:0046872">
    <property type="term" value="F:metal ion binding"/>
    <property type="evidence" value="ECO:0007669"/>
    <property type="project" value="UniProtKB-KW"/>
</dbReference>
<evidence type="ECO:0000256" key="9">
    <source>
        <dbReference type="ARBA" id="ARBA00022884"/>
    </source>
</evidence>
<evidence type="ECO:0000256" key="11">
    <source>
        <dbReference type="ARBA" id="ARBA00023014"/>
    </source>
</evidence>
<comment type="similarity">
    <text evidence="2">Belongs to the ELP3 family.</text>
</comment>
<evidence type="ECO:0000256" key="3">
    <source>
        <dbReference type="ARBA" id="ARBA00022485"/>
    </source>
</evidence>
<keyword evidence="3" id="KW-0004">4Fe-4S</keyword>
<keyword evidence="11 15" id="KW-0411">Iron-sulfur</keyword>
<dbReference type="InterPro" id="IPR039661">
    <property type="entry name" value="ELP3"/>
</dbReference>
<accession>A0A1F2PAV0</accession>
<dbReference type="GO" id="GO:0005737">
    <property type="term" value="C:cytoplasm"/>
    <property type="evidence" value="ECO:0007669"/>
    <property type="project" value="TreeGrafter"/>
</dbReference>
<dbReference type="SFLD" id="SFLDF00344">
    <property type="entry name" value="ELP3-like"/>
    <property type="match status" value="1"/>
</dbReference>
<evidence type="ECO:0000313" key="18">
    <source>
        <dbReference type="Proteomes" id="UP000186940"/>
    </source>
</evidence>
<dbReference type="GO" id="GO:0051539">
    <property type="term" value="F:4 iron, 4 sulfur cluster binding"/>
    <property type="evidence" value="ECO:0007669"/>
    <property type="project" value="UniProtKB-KW"/>
</dbReference>
<evidence type="ECO:0000256" key="14">
    <source>
        <dbReference type="ARBA" id="ARBA00047372"/>
    </source>
</evidence>
<sequence length="544" mass="61315">MSHSSYQNACETLARAVSRSINEKEMKPIDLNRMKKEVGSEHHLNTLPKNSDILKELIKIEGLPLKPVFLDLLRRKKVRTISGVAVVAAMTSPYPCPHGKCLVCPGGPDSVFESPQSYTGHEPAAMRGLQHDFDPYKQVEARLNQLSEIGHEVDKVELIIMGGTITSRSPDYQQWFVKRSIEAMNDFGAPYPNKSPANDWKDVQRINETARVRNTGITFETRPDQCSKSHIERMLDLGVTKVELGVQHTDNDILRRINRGHTREDVIEANRLLRDSALKVGFHMMPGLPGSDPELDFASFDEIFSNPDFMPDYLKIYPTLVVEGSEIAKLWEKGEYQPLTTESAAELISRIKPMIPPWTRLQRVQRDIPADKILAGVKKSNLRQIARNLMEKAGKRCRCIRCREVGHRMLEEVAFETGDLALKIEQYACAGGVENFISIDAVADDALVAFLRLRFPEDPFMNELDGAALIRELHVYGPIAPFENTGVAGWQHRGYGEWLLAKAEQVASDHGFSRIAVMSGIGVRGYYKRKGYETRGAFMIKEIQ</sequence>
<dbReference type="InterPro" id="IPR007197">
    <property type="entry name" value="rSAM"/>
</dbReference>
<evidence type="ECO:0000256" key="6">
    <source>
        <dbReference type="ARBA" id="ARBA00022691"/>
    </source>
</evidence>
<comment type="pathway">
    <text evidence="1">tRNA modification.</text>
</comment>
<keyword evidence="5" id="KW-0808">Transferase</keyword>
<dbReference type="InterPro" id="IPR056591">
    <property type="entry name" value="ELP3-like_N"/>
</dbReference>
<dbReference type="InterPro" id="IPR058240">
    <property type="entry name" value="rSAM_sf"/>
</dbReference>
<dbReference type="SFLD" id="SFLDS00029">
    <property type="entry name" value="Radical_SAM"/>
    <property type="match status" value="1"/>
</dbReference>
<evidence type="ECO:0000256" key="12">
    <source>
        <dbReference type="ARBA" id="ARBA00023315"/>
    </source>
</evidence>
<dbReference type="InterPro" id="IPR016181">
    <property type="entry name" value="Acyl_CoA_acyltransferase"/>
</dbReference>
<feature type="binding site" evidence="15">
    <location>
        <position position="96"/>
    </location>
    <ligand>
        <name>[4Fe-4S] cluster</name>
        <dbReference type="ChEBI" id="CHEBI:49883"/>
        <note>4Fe-4S-S-AdoMet</note>
    </ligand>
</feature>
<evidence type="ECO:0000256" key="7">
    <source>
        <dbReference type="ARBA" id="ARBA00022694"/>
    </source>
</evidence>
<evidence type="ECO:0000256" key="5">
    <source>
        <dbReference type="ARBA" id="ARBA00022679"/>
    </source>
</evidence>
<dbReference type="Pfam" id="PF23613">
    <property type="entry name" value="ELP3_N"/>
    <property type="match status" value="1"/>
</dbReference>
<dbReference type="EMBL" id="LYOS01000001">
    <property type="protein sequence ID" value="OFV68530.1"/>
    <property type="molecule type" value="Genomic_DNA"/>
</dbReference>
<dbReference type="GO" id="GO:0002926">
    <property type="term" value="P:tRNA wobble base 5-methoxycarbonylmethyl-2-thiouridinylation"/>
    <property type="evidence" value="ECO:0007669"/>
    <property type="project" value="TreeGrafter"/>
</dbReference>
<evidence type="ECO:0000256" key="8">
    <source>
        <dbReference type="ARBA" id="ARBA00022723"/>
    </source>
</evidence>
<dbReference type="SUPFAM" id="SSF55729">
    <property type="entry name" value="Acyl-CoA N-acyltransferases (Nat)"/>
    <property type="match status" value="1"/>
</dbReference>
<dbReference type="NCBIfam" id="TIGR01211">
    <property type="entry name" value="ELP3"/>
    <property type="match status" value="1"/>
</dbReference>
<dbReference type="PIRSF" id="PIRSF005669">
    <property type="entry name" value="Hist_AcTrfase_ELP3"/>
    <property type="match status" value="1"/>
</dbReference>
<protein>
    <recommendedName>
        <fullName evidence="13">tRNA carboxymethyluridine synthase</fullName>
        <ecNumber evidence="13">2.3.1.311</ecNumber>
    </recommendedName>
</protein>
<proteinExistence type="inferred from homology"/>
<dbReference type="CDD" id="cd01335">
    <property type="entry name" value="Radical_SAM"/>
    <property type="match status" value="1"/>
</dbReference>
<evidence type="ECO:0000256" key="1">
    <source>
        <dbReference type="ARBA" id="ARBA00005217"/>
    </source>
</evidence>
<dbReference type="STRING" id="1838285.SCAL_000206"/>
<dbReference type="Gene3D" id="3.40.630.30">
    <property type="match status" value="1"/>
</dbReference>
<dbReference type="GO" id="GO:0106261">
    <property type="term" value="F:tRNA uridine(34) acetyltransferase activity"/>
    <property type="evidence" value="ECO:0007669"/>
    <property type="project" value="UniProtKB-EC"/>
</dbReference>
<dbReference type="InterPro" id="IPR023404">
    <property type="entry name" value="rSAM_horseshoe"/>
</dbReference>
<comment type="catalytic activity">
    <reaction evidence="14">
        <text>uridine(34) in tRNA + acetyl-CoA + S-adenosyl-L-methionine + H2O = 5-(carboxymethyl)uridine(34) in tRNA + 5'-deoxyadenosine + L-methionine + CoA + 2 H(+)</text>
        <dbReference type="Rhea" id="RHEA:61020"/>
        <dbReference type="Rhea" id="RHEA-COMP:10407"/>
        <dbReference type="Rhea" id="RHEA-COMP:11727"/>
        <dbReference type="ChEBI" id="CHEBI:15377"/>
        <dbReference type="ChEBI" id="CHEBI:15378"/>
        <dbReference type="ChEBI" id="CHEBI:17319"/>
        <dbReference type="ChEBI" id="CHEBI:57287"/>
        <dbReference type="ChEBI" id="CHEBI:57288"/>
        <dbReference type="ChEBI" id="CHEBI:57844"/>
        <dbReference type="ChEBI" id="CHEBI:59789"/>
        <dbReference type="ChEBI" id="CHEBI:65315"/>
        <dbReference type="ChEBI" id="CHEBI:74882"/>
        <dbReference type="EC" id="2.3.1.311"/>
    </reaction>
    <physiologicalReaction direction="left-to-right" evidence="14">
        <dbReference type="Rhea" id="RHEA:61021"/>
    </physiologicalReaction>
</comment>
<keyword evidence="18" id="KW-1185">Reference proteome</keyword>
<evidence type="ECO:0000256" key="13">
    <source>
        <dbReference type="ARBA" id="ARBA00044771"/>
    </source>
</evidence>
<keyword evidence="10 15" id="KW-0408">Iron</keyword>
<feature type="binding site" evidence="15">
    <location>
        <position position="104"/>
    </location>
    <ligand>
        <name>[4Fe-4S] cluster</name>
        <dbReference type="ChEBI" id="CHEBI:49883"/>
        <note>4Fe-4S-S-AdoMet</note>
    </ligand>
</feature>